<keyword evidence="2 5" id="KW-0812">Transmembrane</keyword>
<dbReference type="Pfam" id="PF07298">
    <property type="entry name" value="NnrU"/>
    <property type="match status" value="1"/>
</dbReference>
<comment type="caution">
    <text evidence="7">The sequence shown here is derived from an EMBL/GenBank/DDBJ whole genome shotgun (WGS) entry which is preliminary data.</text>
</comment>
<gene>
    <name evidence="7" type="ORF">ABC977_08455</name>
</gene>
<evidence type="ECO:0000259" key="6">
    <source>
        <dbReference type="Pfam" id="PF07298"/>
    </source>
</evidence>
<feature type="transmembrane region" description="Helical" evidence="5">
    <location>
        <begin position="155"/>
        <end position="178"/>
    </location>
</feature>
<evidence type="ECO:0000256" key="1">
    <source>
        <dbReference type="ARBA" id="ARBA00004141"/>
    </source>
</evidence>
<accession>A0ABV4BGH0</accession>
<feature type="transmembrane region" description="Helical" evidence="5">
    <location>
        <begin position="111"/>
        <end position="135"/>
    </location>
</feature>
<evidence type="ECO:0000313" key="8">
    <source>
        <dbReference type="Proteomes" id="UP001564408"/>
    </source>
</evidence>
<dbReference type="InterPro" id="IPR009915">
    <property type="entry name" value="NnrU_dom"/>
</dbReference>
<keyword evidence="8" id="KW-1185">Reference proteome</keyword>
<evidence type="ECO:0000313" key="7">
    <source>
        <dbReference type="EMBL" id="MEY6432432.1"/>
    </source>
</evidence>
<reference evidence="7 8" key="1">
    <citation type="submission" date="2024-05" db="EMBL/GenBank/DDBJ databases">
        <title>Genome Sequence and Characterization of the New Strain Purple Sulfur Bacterium of Genus Thioalkalicoccus.</title>
        <authorList>
            <person name="Bryantseva I.A."/>
            <person name="Kyndt J.A."/>
            <person name="Imhoff J.F."/>
        </authorList>
    </citation>
    <scope>NUCLEOTIDE SEQUENCE [LARGE SCALE GENOMIC DNA]</scope>
    <source>
        <strain evidence="7 8">Um2</strain>
    </source>
</reference>
<evidence type="ECO:0000256" key="3">
    <source>
        <dbReference type="ARBA" id="ARBA00022989"/>
    </source>
</evidence>
<keyword evidence="3 5" id="KW-1133">Transmembrane helix</keyword>
<dbReference type="RefSeq" id="WP_369666819.1">
    <property type="nucleotide sequence ID" value="NZ_JBDKXB010000008.1"/>
</dbReference>
<dbReference type="EMBL" id="JBDKXB010000008">
    <property type="protein sequence ID" value="MEY6432432.1"/>
    <property type="molecule type" value="Genomic_DNA"/>
</dbReference>
<sequence>MTLLILGLLLFFAVHTLPSFSSVYQPLRDRLGMLAFQGIFSLIAVTGLVLALIGKRDAPIMPVWEPNEFTMSLAPGLMLPAAMLLVLAYVPSNVKRYLRHPMLTAVLLWSVAHLLANGHLAAMVFFGSFAVYSVFAMISANRRGATKSKETKSMLWDLAGAGGGIALYALGVFLHPYLFGVPAILPKG</sequence>
<dbReference type="Proteomes" id="UP001564408">
    <property type="component" value="Unassembled WGS sequence"/>
</dbReference>
<name>A0ABV4BGH0_9GAMM</name>
<evidence type="ECO:0000256" key="4">
    <source>
        <dbReference type="ARBA" id="ARBA00023136"/>
    </source>
</evidence>
<evidence type="ECO:0000256" key="5">
    <source>
        <dbReference type="SAM" id="Phobius"/>
    </source>
</evidence>
<feature type="domain" description="NnrU" evidence="6">
    <location>
        <begin position="3"/>
        <end position="182"/>
    </location>
</feature>
<organism evidence="7 8">
    <name type="scientific">Thioalkalicoccus limnaeus</name>
    <dbReference type="NCBI Taxonomy" id="120681"/>
    <lineage>
        <taxon>Bacteria</taxon>
        <taxon>Pseudomonadati</taxon>
        <taxon>Pseudomonadota</taxon>
        <taxon>Gammaproteobacteria</taxon>
        <taxon>Chromatiales</taxon>
        <taxon>Chromatiaceae</taxon>
        <taxon>Thioalkalicoccus</taxon>
    </lineage>
</organism>
<keyword evidence="4 5" id="KW-0472">Membrane</keyword>
<feature type="transmembrane region" description="Helical" evidence="5">
    <location>
        <begin position="31"/>
        <end position="53"/>
    </location>
</feature>
<protein>
    <submittedName>
        <fullName evidence="7">NnrU family protein</fullName>
    </submittedName>
</protein>
<evidence type="ECO:0000256" key="2">
    <source>
        <dbReference type="ARBA" id="ARBA00022692"/>
    </source>
</evidence>
<proteinExistence type="predicted"/>
<feature type="transmembrane region" description="Helical" evidence="5">
    <location>
        <begin position="73"/>
        <end position="91"/>
    </location>
</feature>
<comment type="subcellular location">
    <subcellularLocation>
        <location evidence="1">Membrane</location>
        <topology evidence="1">Multi-pass membrane protein</topology>
    </subcellularLocation>
</comment>